<proteinExistence type="predicted"/>
<dbReference type="Proteomes" id="UP000549394">
    <property type="component" value="Unassembled WGS sequence"/>
</dbReference>
<reference evidence="2 3" key="1">
    <citation type="submission" date="2020-08" db="EMBL/GenBank/DDBJ databases">
        <authorList>
            <person name="Hejnol A."/>
        </authorList>
    </citation>
    <scope>NUCLEOTIDE SEQUENCE [LARGE SCALE GENOMIC DNA]</scope>
</reference>
<feature type="compositionally biased region" description="Basic residues" evidence="1">
    <location>
        <begin position="1"/>
        <end position="13"/>
    </location>
</feature>
<feature type="compositionally biased region" description="Basic and acidic residues" evidence="1">
    <location>
        <begin position="14"/>
        <end position="41"/>
    </location>
</feature>
<organism evidence="2 3">
    <name type="scientific">Dimorphilus gyrociliatus</name>
    <dbReference type="NCBI Taxonomy" id="2664684"/>
    <lineage>
        <taxon>Eukaryota</taxon>
        <taxon>Metazoa</taxon>
        <taxon>Spiralia</taxon>
        <taxon>Lophotrochozoa</taxon>
        <taxon>Annelida</taxon>
        <taxon>Polychaeta</taxon>
        <taxon>Polychaeta incertae sedis</taxon>
        <taxon>Dinophilidae</taxon>
        <taxon>Dimorphilus</taxon>
    </lineage>
</organism>
<evidence type="ECO:0000313" key="3">
    <source>
        <dbReference type="Proteomes" id="UP000549394"/>
    </source>
</evidence>
<sequence>MPLKIFGRKKGKEKKQEYEKDAALTEEEAKAIPQLTRRDRNVSISKSGRHKMQKGNRKSVLENDIFQRSTKGEEGNASDATSVSESVTSTGNCSTTSHGY</sequence>
<dbReference type="EMBL" id="CAJFCJ010000012">
    <property type="protein sequence ID" value="CAD5120112.1"/>
    <property type="molecule type" value="Genomic_DNA"/>
</dbReference>
<accession>A0A7I8VV48</accession>
<keyword evidence="3" id="KW-1185">Reference proteome</keyword>
<gene>
    <name evidence="2" type="ORF">DGYR_LOCUS8246</name>
</gene>
<feature type="region of interest" description="Disordered" evidence="1">
    <location>
        <begin position="1"/>
        <end position="100"/>
    </location>
</feature>
<dbReference type="AlphaFoldDB" id="A0A7I8VV48"/>
<name>A0A7I8VV48_9ANNE</name>
<comment type="caution">
    <text evidence="2">The sequence shown here is derived from an EMBL/GenBank/DDBJ whole genome shotgun (WGS) entry which is preliminary data.</text>
</comment>
<feature type="compositionally biased region" description="Polar residues" evidence="1">
    <location>
        <begin position="78"/>
        <end position="100"/>
    </location>
</feature>
<evidence type="ECO:0000256" key="1">
    <source>
        <dbReference type="SAM" id="MobiDB-lite"/>
    </source>
</evidence>
<feature type="compositionally biased region" description="Basic residues" evidence="1">
    <location>
        <begin position="47"/>
        <end position="57"/>
    </location>
</feature>
<evidence type="ECO:0000313" key="2">
    <source>
        <dbReference type="EMBL" id="CAD5120112.1"/>
    </source>
</evidence>
<protein>
    <submittedName>
        <fullName evidence="2">Uncharacterized protein</fullName>
    </submittedName>
</protein>